<accession>A0A5J4KUQ5</accession>
<proteinExistence type="predicted"/>
<gene>
    <name evidence="2" type="ORF">KDW_39710</name>
</gene>
<dbReference type="Proteomes" id="UP000326912">
    <property type="component" value="Unassembled WGS sequence"/>
</dbReference>
<reference evidence="2 3" key="1">
    <citation type="submission" date="2019-10" db="EMBL/GenBank/DDBJ databases">
        <title>Dictyobacter vulcani sp. nov., within the class Ktedonobacteria, isolated from soil of volcanic Mt. Zao.</title>
        <authorList>
            <person name="Zheng Y."/>
            <person name="Wang C.M."/>
            <person name="Sakai Y."/>
            <person name="Abe K."/>
            <person name="Yokota A."/>
            <person name="Yabe S."/>
        </authorList>
    </citation>
    <scope>NUCLEOTIDE SEQUENCE [LARGE SCALE GENOMIC DNA]</scope>
    <source>
        <strain evidence="2 3">W12</strain>
    </source>
</reference>
<keyword evidence="3" id="KW-1185">Reference proteome</keyword>
<dbReference type="Pfam" id="PF01609">
    <property type="entry name" value="DDE_Tnp_1"/>
    <property type="match status" value="1"/>
</dbReference>
<protein>
    <recommendedName>
        <fullName evidence="1">Transposase IS4-like domain-containing protein</fullName>
    </recommendedName>
</protein>
<evidence type="ECO:0000259" key="1">
    <source>
        <dbReference type="Pfam" id="PF01609"/>
    </source>
</evidence>
<evidence type="ECO:0000313" key="3">
    <source>
        <dbReference type="Proteomes" id="UP000326912"/>
    </source>
</evidence>
<dbReference type="GO" id="GO:0003677">
    <property type="term" value="F:DNA binding"/>
    <property type="evidence" value="ECO:0007669"/>
    <property type="project" value="InterPro"/>
</dbReference>
<sequence length="441" mass="50222">MIPYSLTFDQPTLATMIEHDAVVQRYRTFFSFIDWRPLLQPQTQQPRLGRPSHPEIAYVKAFLVKLIEGKEYVTQLRTFLLEHPLLILELGFRLVLDATKPYGFDAQRTLPKKRWLTNKQRTLDHGVVQNLLQASIHALQAEIPALGETIAIDVKHIYAWVKENNPRVSLLGRFFPDRQPSGDPDCRVGVKKSTNLEQADGSKKVQKECLWGYGSGVVAATTPDYGDVVLAEYTLPFNEGDVTYFKPLYMQTVATLGSFPINLTVDAAYDAWYVYQRCVHHGGIAAVPLNQHGHPVYERAPDGVPLCPKKLRMQPTYQFDHTNGYRAQRFRCPLLHPQATGASCDHPQFVKGKGCVKDVNWELGGQIRVQLDRSSPHYKAIYTQRTSCERINSQAKALGIERPKVRNRRSVHMLNTLIYLIINTRALQRAKSINTRLLQIH</sequence>
<dbReference type="GO" id="GO:0006313">
    <property type="term" value="P:DNA transposition"/>
    <property type="evidence" value="ECO:0007669"/>
    <property type="project" value="InterPro"/>
</dbReference>
<dbReference type="InterPro" id="IPR002559">
    <property type="entry name" value="Transposase_11"/>
</dbReference>
<dbReference type="EMBL" id="BKZW01000002">
    <property type="protein sequence ID" value="GER89809.1"/>
    <property type="molecule type" value="Genomic_DNA"/>
</dbReference>
<dbReference type="GO" id="GO:0004803">
    <property type="term" value="F:transposase activity"/>
    <property type="evidence" value="ECO:0007669"/>
    <property type="project" value="InterPro"/>
</dbReference>
<dbReference type="AlphaFoldDB" id="A0A5J4KUQ5"/>
<name>A0A5J4KUQ5_9CHLR</name>
<organism evidence="2 3">
    <name type="scientific">Dictyobacter vulcani</name>
    <dbReference type="NCBI Taxonomy" id="2607529"/>
    <lineage>
        <taxon>Bacteria</taxon>
        <taxon>Bacillati</taxon>
        <taxon>Chloroflexota</taxon>
        <taxon>Ktedonobacteria</taxon>
        <taxon>Ktedonobacterales</taxon>
        <taxon>Dictyobacteraceae</taxon>
        <taxon>Dictyobacter</taxon>
    </lineage>
</organism>
<evidence type="ECO:0000313" key="2">
    <source>
        <dbReference type="EMBL" id="GER89809.1"/>
    </source>
</evidence>
<feature type="domain" description="Transposase IS4-like" evidence="1">
    <location>
        <begin position="201"/>
        <end position="423"/>
    </location>
</feature>
<comment type="caution">
    <text evidence="2">The sequence shown here is derived from an EMBL/GenBank/DDBJ whole genome shotgun (WGS) entry which is preliminary data.</text>
</comment>
<dbReference type="RefSeq" id="WP_151757647.1">
    <property type="nucleotide sequence ID" value="NZ_BKZW01000002.1"/>
</dbReference>